<dbReference type="Proteomes" id="UP001597453">
    <property type="component" value="Unassembled WGS sequence"/>
</dbReference>
<comment type="caution">
    <text evidence="1">The sequence shown here is derived from an EMBL/GenBank/DDBJ whole genome shotgun (WGS) entry which is preliminary data.</text>
</comment>
<dbReference type="RefSeq" id="WP_159421363.1">
    <property type="nucleotide sequence ID" value="NZ_JBHUNF010000003.1"/>
</dbReference>
<dbReference type="EMBL" id="JBHUNF010000003">
    <property type="protein sequence ID" value="MFD2674808.1"/>
    <property type="molecule type" value="Genomic_DNA"/>
</dbReference>
<sequence>MNPEDFINGALAVVVETPHGRVRRRLYLSLKAAENAARRARDAGHSATVLLVELNTVGEVAPAFKLEVA</sequence>
<gene>
    <name evidence="1" type="ORF">ACFSUQ_05775</name>
</gene>
<keyword evidence="2" id="KW-1185">Reference proteome</keyword>
<reference evidence="2" key="1">
    <citation type="journal article" date="2019" name="Int. J. Syst. Evol. Microbiol.">
        <title>The Global Catalogue of Microorganisms (GCM) 10K type strain sequencing project: providing services to taxonomists for standard genome sequencing and annotation.</title>
        <authorList>
            <consortium name="The Broad Institute Genomics Platform"/>
            <consortium name="The Broad Institute Genome Sequencing Center for Infectious Disease"/>
            <person name="Wu L."/>
            <person name="Ma J."/>
        </authorList>
    </citation>
    <scope>NUCLEOTIDE SEQUENCE [LARGE SCALE GENOMIC DNA]</scope>
    <source>
        <strain evidence="2">TISTR 1511</strain>
    </source>
</reference>
<name>A0ABW5RIC0_9MICO</name>
<evidence type="ECO:0000313" key="1">
    <source>
        <dbReference type="EMBL" id="MFD2674808.1"/>
    </source>
</evidence>
<organism evidence="1 2">
    <name type="scientific">Gulosibacter bifidus</name>
    <dbReference type="NCBI Taxonomy" id="272239"/>
    <lineage>
        <taxon>Bacteria</taxon>
        <taxon>Bacillati</taxon>
        <taxon>Actinomycetota</taxon>
        <taxon>Actinomycetes</taxon>
        <taxon>Micrococcales</taxon>
        <taxon>Microbacteriaceae</taxon>
        <taxon>Gulosibacter</taxon>
    </lineage>
</organism>
<proteinExistence type="predicted"/>
<evidence type="ECO:0000313" key="2">
    <source>
        <dbReference type="Proteomes" id="UP001597453"/>
    </source>
</evidence>
<protein>
    <submittedName>
        <fullName evidence="1">Uncharacterized protein</fullName>
    </submittedName>
</protein>
<accession>A0ABW5RIC0</accession>